<dbReference type="AlphaFoldDB" id="A0A0P8BN29"/>
<feature type="transmembrane region" description="Helical" evidence="9">
    <location>
        <begin position="426"/>
        <end position="459"/>
    </location>
</feature>
<dbReference type="Proteomes" id="UP000050416">
    <property type="component" value="Unassembled WGS sequence"/>
</dbReference>
<dbReference type="SUPFAM" id="SSF82714">
    <property type="entry name" value="Multidrug efflux transporter AcrB TolC docking domain, DN and DC subdomains"/>
    <property type="match status" value="2"/>
</dbReference>
<dbReference type="Gene3D" id="3.30.70.1430">
    <property type="entry name" value="Multidrug efflux transporter AcrB pore domain"/>
    <property type="match status" value="2"/>
</dbReference>
<dbReference type="GO" id="GO:0005886">
    <property type="term" value="C:plasma membrane"/>
    <property type="evidence" value="ECO:0007669"/>
    <property type="project" value="UniProtKB-SubCell"/>
</dbReference>
<feature type="transmembrane region" description="Helical" evidence="9">
    <location>
        <begin position="341"/>
        <end position="360"/>
    </location>
</feature>
<dbReference type="Gene3D" id="3.30.70.1320">
    <property type="entry name" value="Multidrug efflux transporter AcrB pore domain like"/>
    <property type="match status" value="1"/>
</dbReference>
<dbReference type="EMBL" id="LJZQ01000004">
    <property type="protein sequence ID" value="KPQ29824.1"/>
    <property type="molecule type" value="Genomic_DNA"/>
</dbReference>
<evidence type="ECO:0000313" key="12">
    <source>
        <dbReference type="Proteomes" id="UP000050416"/>
    </source>
</evidence>
<evidence type="ECO:0000256" key="4">
    <source>
        <dbReference type="ARBA" id="ARBA00022475"/>
    </source>
</evidence>
<name>A0A0P8BN29_9GAMM</name>
<comment type="caution">
    <text evidence="9">Lacks conserved residue(s) required for the propagation of feature annotation.</text>
</comment>
<proteinExistence type="inferred from homology"/>
<dbReference type="PROSITE" id="PS50156">
    <property type="entry name" value="SSD"/>
    <property type="match status" value="1"/>
</dbReference>
<dbReference type="NCBIfam" id="NF000282">
    <property type="entry name" value="RND_permease_1"/>
    <property type="match status" value="1"/>
</dbReference>
<keyword evidence="4" id="KW-1003">Cell membrane</keyword>
<evidence type="ECO:0000256" key="6">
    <source>
        <dbReference type="ARBA" id="ARBA00022692"/>
    </source>
</evidence>
<dbReference type="STRING" id="1305731.GCA_000934705_03497"/>
<dbReference type="InterPro" id="IPR027463">
    <property type="entry name" value="AcrB_DN_DC_subdom"/>
</dbReference>
<evidence type="ECO:0000256" key="8">
    <source>
        <dbReference type="ARBA" id="ARBA00023136"/>
    </source>
</evidence>
<feature type="transmembrane region" description="Helical" evidence="9">
    <location>
        <begin position="471"/>
        <end position="498"/>
    </location>
</feature>
<dbReference type="Gene3D" id="1.20.1640.10">
    <property type="entry name" value="Multidrug efflux transporter AcrB transmembrane domain"/>
    <property type="match status" value="2"/>
</dbReference>
<evidence type="ECO:0000256" key="1">
    <source>
        <dbReference type="ARBA" id="ARBA00004429"/>
    </source>
</evidence>
<dbReference type="InterPro" id="IPR000731">
    <property type="entry name" value="SSD"/>
</dbReference>
<feature type="transmembrane region" description="Helical" evidence="9">
    <location>
        <begin position="869"/>
        <end position="886"/>
    </location>
</feature>
<accession>A0A0P8BN29</accession>
<protein>
    <recommendedName>
        <fullName evidence="9">Efflux pump membrane transporter</fullName>
    </recommendedName>
</protein>
<feature type="domain" description="SSD" evidence="10">
    <location>
        <begin position="401"/>
        <end position="496"/>
    </location>
</feature>
<dbReference type="PATRIC" id="fig|1305731.5.peg.2925"/>
<evidence type="ECO:0000256" key="3">
    <source>
        <dbReference type="ARBA" id="ARBA00022448"/>
    </source>
</evidence>
<evidence type="ECO:0000259" key="10">
    <source>
        <dbReference type="PROSITE" id="PS50156"/>
    </source>
</evidence>
<dbReference type="NCBIfam" id="TIGR00915">
    <property type="entry name" value="2A0602"/>
    <property type="match status" value="1"/>
</dbReference>
<feature type="transmembrane region" description="Helical" evidence="9">
    <location>
        <begin position="967"/>
        <end position="986"/>
    </location>
</feature>
<dbReference type="Gene3D" id="3.30.2090.10">
    <property type="entry name" value="Multidrug efflux transporter AcrB TolC docking domain, DN and DC subdomains"/>
    <property type="match status" value="2"/>
</dbReference>
<dbReference type="Pfam" id="PF00873">
    <property type="entry name" value="ACR_tran"/>
    <property type="match status" value="1"/>
</dbReference>
<dbReference type="GO" id="GO:0009636">
    <property type="term" value="P:response to toxic substance"/>
    <property type="evidence" value="ECO:0007669"/>
    <property type="project" value="UniProtKB-ARBA"/>
</dbReference>
<dbReference type="SUPFAM" id="SSF82693">
    <property type="entry name" value="Multidrug efflux transporter AcrB pore domain, PN1, PN2, PC1 and PC2 subdomains"/>
    <property type="match status" value="4"/>
</dbReference>
<gene>
    <name evidence="11" type="ORF">HLUCCX14_04145</name>
</gene>
<feature type="transmembrane region" description="Helical" evidence="9">
    <location>
        <begin position="367"/>
        <end position="387"/>
    </location>
</feature>
<keyword evidence="3 9" id="KW-0813">Transport</keyword>
<evidence type="ECO:0000256" key="7">
    <source>
        <dbReference type="ARBA" id="ARBA00022989"/>
    </source>
</evidence>
<comment type="similarity">
    <text evidence="2 9">Belongs to the resistance-nodulation-cell division (RND) (TC 2.A.6) family.</text>
</comment>
<dbReference type="GO" id="GO:0015562">
    <property type="term" value="F:efflux transmembrane transporter activity"/>
    <property type="evidence" value="ECO:0007669"/>
    <property type="project" value="InterPro"/>
</dbReference>
<dbReference type="SUPFAM" id="SSF82866">
    <property type="entry name" value="Multidrug efflux transporter AcrB transmembrane domain"/>
    <property type="match status" value="2"/>
</dbReference>
<sequence>MLRTFIDRPIFATVVSIIITLGGALSLVGLPVEQYPNVVPPQVVVDGRFPGASAGVIADSVVAPLEQEINGVDDMIYLESNATDSGSFRVTVSFEIGTDPDQATINVNNRVQQALARLPQSVRDQGLKVEARSTSILQVITLSSPDNSMDVVEISNYALLNVLDELVRLPGIGDASLFGAQDYSMRVWLRPDKLAQYELTPGDVAASLRAQNAQFAAGRIGAEPAPEGQAFTFSVSAPGRLTSPEEFGEVILRSDEQGASLRLKDVARIELGAQNYDFAATYNGGATVPMGVYLQPGANALDAADAVNQAMAEISERFPEGLEYSAPYDTTRFIDISIQEVISTFVVAVLLVVLVTFLFLQHIKATLIPLIAIPVSLIGTFAGMQALGFSVNLLTLFGLILAIGVVVDNAIIIMENAERLMKEEGMSAYNAAVATIGQVSGAVVSSTLVLVAVFAPVAFLGGLSGELYRQFAITIAVSVVISGVVALTLTPAMCALLLGKDEGKQLTVFRWFDAGFDRLTNGFSAGVDWLLRHAIVGVLLFAAMIGGVVFLLDRMPTGLVPQEDQGFVLTALSLPATSSLSRAEQTRDELVEQMLDLPEVKDVVAFAGFDIISSALRTNSGVAFVTLEDWAEREGEGQGAAEIADKVMGIGAGMPEAFVMAFSPPPIQGLSTTGGVEGYIQARGGRTPTEIKAMADQFTQAANERPELQNVRVTLDTGIPRYQANVDREKAQAAGVPIDQIFTTMQSTFGGLYVNDFTLQGRNWQVNLQSEGEFRSHPDDLRKVFVRSNYGEMIPLSSLVNLERTSGPDILNRFNVNPAAKLLADPGPGYTTGDAIQALQAVAGEQFDRNTLLGWTGEAYQLQDSADSGALAFGMGLLLVFLILAAQYERWGLPVAVATAVPFGVFGAALASLWRGFPNDIYFQVGLLVLIGLAAKNAILIVEFAAQNRKAGMSSFEAASTAARQRFRAIMMTALTFIVGTLPLAFSSGAGAVSRQEIGTVVVGGMLAASTLALFFVPLFYKLIEDLADWRKSHRKAA</sequence>
<dbReference type="PRINTS" id="PR00702">
    <property type="entry name" value="ACRIFLAVINRP"/>
</dbReference>
<comment type="subcellular location">
    <subcellularLocation>
        <location evidence="1 9">Cell inner membrane</location>
        <topology evidence="1 9">Multi-pass membrane protein</topology>
    </subcellularLocation>
</comment>
<reference evidence="11 12" key="1">
    <citation type="submission" date="2015-09" db="EMBL/GenBank/DDBJ databases">
        <title>Identification and resolution of microdiversity through metagenomic sequencing of parallel consortia.</title>
        <authorList>
            <person name="Nelson W.C."/>
            <person name="Romine M.F."/>
            <person name="Lindemann S.R."/>
        </authorList>
    </citation>
    <scope>NUCLEOTIDE SEQUENCE [LARGE SCALE GENOMIC DNA]</scope>
    <source>
        <strain evidence="11">HL-55</strain>
    </source>
</reference>
<comment type="caution">
    <text evidence="11">The sequence shown here is derived from an EMBL/GenBank/DDBJ whole genome shotgun (WGS) entry which is preliminary data.</text>
</comment>
<dbReference type="PANTHER" id="PTHR32063:SF76">
    <property type="entry name" value="EFFLUX PUMP MEMBRANE TRANSPORTER"/>
    <property type="match status" value="1"/>
</dbReference>
<evidence type="ECO:0000256" key="5">
    <source>
        <dbReference type="ARBA" id="ARBA00022519"/>
    </source>
</evidence>
<feature type="transmembrane region" description="Helical" evidence="9">
    <location>
        <begin position="393"/>
        <end position="414"/>
    </location>
</feature>
<evidence type="ECO:0000313" key="11">
    <source>
        <dbReference type="EMBL" id="KPQ29824.1"/>
    </source>
</evidence>
<dbReference type="GO" id="GO:0042910">
    <property type="term" value="F:xenobiotic transmembrane transporter activity"/>
    <property type="evidence" value="ECO:0007669"/>
    <property type="project" value="TreeGrafter"/>
</dbReference>
<keyword evidence="8 9" id="KW-0472">Membrane</keyword>
<dbReference type="OrthoDB" id="9757904at2"/>
<feature type="transmembrane region" description="Helical" evidence="9">
    <location>
        <begin position="921"/>
        <end position="946"/>
    </location>
</feature>
<feature type="transmembrane region" description="Helical" evidence="9">
    <location>
        <begin position="893"/>
        <end position="915"/>
    </location>
</feature>
<feature type="transmembrane region" description="Helical" evidence="9">
    <location>
        <begin position="998"/>
        <end position="1021"/>
    </location>
</feature>
<keyword evidence="7 9" id="KW-1133">Transmembrane helix</keyword>
<dbReference type="FunFam" id="1.20.1640.10:FF:000001">
    <property type="entry name" value="Efflux pump membrane transporter"/>
    <property type="match status" value="1"/>
</dbReference>
<feature type="transmembrane region" description="Helical" evidence="9">
    <location>
        <begin position="529"/>
        <end position="552"/>
    </location>
</feature>
<dbReference type="PANTHER" id="PTHR32063">
    <property type="match status" value="1"/>
</dbReference>
<keyword evidence="5 9" id="KW-0997">Cell inner membrane</keyword>
<dbReference type="Gene3D" id="3.30.70.1440">
    <property type="entry name" value="Multidrug efflux transporter AcrB pore domain"/>
    <property type="match status" value="1"/>
</dbReference>
<organism evidence="11 12">
    <name type="scientific">Marinobacter excellens HL-55</name>
    <dbReference type="NCBI Taxonomy" id="1305731"/>
    <lineage>
        <taxon>Bacteria</taxon>
        <taxon>Pseudomonadati</taxon>
        <taxon>Pseudomonadota</taxon>
        <taxon>Gammaproteobacteria</taxon>
        <taxon>Pseudomonadales</taxon>
        <taxon>Marinobacteraceae</taxon>
        <taxon>Marinobacter</taxon>
    </lineage>
</organism>
<dbReference type="FunFam" id="3.30.70.1430:FF:000001">
    <property type="entry name" value="Efflux pump membrane transporter"/>
    <property type="match status" value="1"/>
</dbReference>
<evidence type="ECO:0000256" key="9">
    <source>
        <dbReference type="RuleBase" id="RU364070"/>
    </source>
</evidence>
<evidence type="ECO:0000256" key="2">
    <source>
        <dbReference type="ARBA" id="ARBA00010942"/>
    </source>
</evidence>
<dbReference type="InterPro" id="IPR004764">
    <property type="entry name" value="MdtF-like"/>
</dbReference>
<keyword evidence="6 9" id="KW-0812">Transmembrane</keyword>
<dbReference type="InterPro" id="IPR001036">
    <property type="entry name" value="Acrflvin-R"/>
</dbReference>